<feature type="transmembrane region" description="Helical" evidence="2">
    <location>
        <begin position="298"/>
        <end position="319"/>
    </location>
</feature>
<dbReference type="AlphaFoldDB" id="A0A1U7LLH5"/>
<dbReference type="STRING" id="1198029.A0A1U7LLH5"/>
<dbReference type="GO" id="GO:0005886">
    <property type="term" value="C:plasma membrane"/>
    <property type="evidence" value="ECO:0007669"/>
    <property type="project" value="TreeGrafter"/>
</dbReference>
<dbReference type="InterPro" id="IPR026030">
    <property type="entry name" value="Pur-cyt_permease_Fcy2/21/22"/>
</dbReference>
<keyword evidence="4" id="KW-1185">Reference proteome</keyword>
<proteinExistence type="predicted"/>
<feature type="transmembrane region" description="Helical" evidence="2">
    <location>
        <begin position="138"/>
        <end position="164"/>
    </location>
</feature>
<dbReference type="GO" id="GO:0000329">
    <property type="term" value="C:fungal-type vacuole membrane"/>
    <property type="evidence" value="ECO:0007669"/>
    <property type="project" value="TreeGrafter"/>
</dbReference>
<keyword evidence="2" id="KW-0472">Membrane</keyword>
<accession>A0A1U7LLH5</accession>
<evidence type="ECO:0000256" key="2">
    <source>
        <dbReference type="SAM" id="Phobius"/>
    </source>
</evidence>
<feature type="transmembrane region" description="Helical" evidence="2">
    <location>
        <begin position="39"/>
        <end position="60"/>
    </location>
</feature>
<keyword evidence="2" id="KW-0812">Transmembrane</keyword>
<comment type="caution">
    <text evidence="3">The sequence shown here is derived from an EMBL/GenBank/DDBJ whole genome shotgun (WGS) entry which is preliminary data.</text>
</comment>
<name>A0A1U7LLH5_NEOID</name>
<dbReference type="GO" id="GO:0022857">
    <property type="term" value="F:transmembrane transporter activity"/>
    <property type="evidence" value="ECO:0007669"/>
    <property type="project" value="InterPro"/>
</dbReference>
<organism evidence="3 4">
    <name type="scientific">Neolecta irregularis (strain DAH-3)</name>
    <dbReference type="NCBI Taxonomy" id="1198029"/>
    <lineage>
        <taxon>Eukaryota</taxon>
        <taxon>Fungi</taxon>
        <taxon>Dikarya</taxon>
        <taxon>Ascomycota</taxon>
        <taxon>Taphrinomycotina</taxon>
        <taxon>Neolectales</taxon>
        <taxon>Neolectaceae</taxon>
        <taxon>Neolecta</taxon>
    </lineage>
</organism>
<feature type="transmembrane region" description="Helical" evidence="2">
    <location>
        <begin position="67"/>
        <end position="83"/>
    </location>
</feature>
<gene>
    <name evidence="3" type="ORF">NEOLI_001249</name>
</gene>
<dbReference type="OrthoDB" id="2116389at2759"/>
<dbReference type="PANTHER" id="PTHR31806:SF17">
    <property type="entry name" value="VITAMIN B6 TRANSPORTER TPN1"/>
    <property type="match status" value="1"/>
</dbReference>
<dbReference type="Gene3D" id="1.10.4160.10">
    <property type="entry name" value="Hydantoin permease"/>
    <property type="match status" value="1"/>
</dbReference>
<feature type="transmembrane region" description="Helical" evidence="2">
    <location>
        <begin position="257"/>
        <end position="277"/>
    </location>
</feature>
<feature type="transmembrane region" description="Helical" evidence="2">
    <location>
        <begin position="12"/>
        <end position="33"/>
    </location>
</feature>
<sequence>MKGTRVICILNLLTIIGWGSIGLILSSEILFAITKVIPFRFSTIGLGILAFSIAFCGYDVIHKFQSYAYIPSLISIIIVLVELGKDGSFTVSVPKNLNKAEAILKFAASIMGASIGWTPMAADYNIMRPADTQQAPIFFLTYFSLILSVAASEAVGAACGTVVFKSSHYADSYKLGNIAGLLDDLLQPLGDIGKKVTFVLFLFTAMSSSILSKYSTGFAIQALGNRALLIPRWLWTIVGSAMVTGVALIGANSFNKVLTNLLGIASYWMSIYTCIVLEEHIIFRSRYGYKLDDWNTPSRLPVGIAAGVSSIVGVIGAVLGMQQPWFTGPIAKLIGSPGGDIGFELSAM</sequence>
<evidence type="ECO:0000313" key="3">
    <source>
        <dbReference type="EMBL" id="OLL23510.1"/>
    </source>
</evidence>
<keyword evidence="1" id="KW-0813">Transport</keyword>
<dbReference type="OMA" id="WTVIHIT"/>
<feature type="transmembrane region" description="Helical" evidence="2">
    <location>
        <begin position="233"/>
        <end position="251"/>
    </location>
</feature>
<dbReference type="Proteomes" id="UP000186594">
    <property type="component" value="Unassembled WGS sequence"/>
</dbReference>
<protein>
    <submittedName>
        <fullName evidence="3">Purine-cytosine permease fcyB</fullName>
    </submittedName>
</protein>
<dbReference type="PANTHER" id="PTHR31806">
    <property type="entry name" value="PURINE-CYTOSINE PERMEASE FCY2-RELATED"/>
    <property type="match status" value="1"/>
</dbReference>
<evidence type="ECO:0000313" key="4">
    <source>
        <dbReference type="Proteomes" id="UP000186594"/>
    </source>
</evidence>
<feature type="transmembrane region" description="Helical" evidence="2">
    <location>
        <begin position="192"/>
        <end position="212"/>
    </location>
</feature>
<dbReference type="EMBL" id="LXFE01001513">
    <property type="protein sequence ID" value="OLL23510.1"/>
    <property type="molecule type" value="Genomic_DNA"/>
</dbReference>
<evidence type="ECO:0000256" key="1">
    <source>
        <dbReference type="ARBA" id="ARBA00022448"/>
    </source>
</evidence>
<reference evidence="3 4" key="1">
    <citation type="submission" date="2016-04" db="EMBL/GenBank/DDBJ databases">
        <title>Evolutionary innovation and constraint leading to complex multicellularity in the Ascomycota.</title>
        <authorList>
            <person name="Cisse O."/>
            <person name="Nguyen A."/>
            <person name="Hewitt D.A."/>
            <person name="Jedd G."/>
            <person name="Stajich J.E."/>
        </authorList>
    </citation>
    <scope>NUCLEOTIDE SEQUENCE [LARGE SCALE GENOMIC DNA]</scope>
    <source>
        <strain evidence="3 4">DAH-3</strain>
    </source>
</reference>
<keyword evidence="2" id="KW-1133">Transmembrane helix</keyword>